<evidence type="ECO:0000313" key="6">
    <source>
        <dbReference type="RefSeq" id="XP_022294791.1"/>
    </source>
</evidence>
<sequence>MEESFNCFEENNLNHCQDVTTKLLFLAKDVIPEAVREKMKQGQVRSALETNVVSLWIDGKDPPFGFIKEWLLMEGEELFNIRDNDMFDDHCHVDSVGISEKRKMLYKVGEKTEKHQLNALRAILLSLGVEDKDQDESMGIWKCLDLLEDCLEEEEFFSLLKVVYKKDVQSSQLLTDFLNGSFTTGAFRGQIDKYPIQEVGDEDHRYPDAYPQTDKIRESELLSNVLPLRDMFSMSPDEIKMGSTKPQSSQLLVYDRGKHPELLEQMFKTYGYEVFVFNDKSCPEILQILETFQSSDHQDYGSFIVCTLSHGDLDVISGCCGGSIDINSMTSLFRADNCPSLAGKPKIFIYQACQGKCFQNVWHRTDNITLANSDTHLTNGKQDMTATVPDFYPMCFGPAEADFLIAHSTMPGYVSLRNEDGSFFIQSLVKNIKELSPR</sequence>
<dbReference type="AlphaFoldDB" id="A0A8B8AUM6"/>
<dbReference type="InterPro" id="IPR001309">
    <property type="entry name" value="Pept_C14_p20"/>
</dbReference>
<dbReference type="SUPFAM" id="SSF52129">
    <property type="entry name" value="Caspase-like"/>
    <property type="match status" value="1"/>
</dbReference>
<dbReference type="Pfam" id="PF00656">
    <property type="entry name" value="Peptidase_C14"/>
    <property type="match status" value="1"/>
</dbReference>
<name>A0A8B8AUM6_CRAVI</name>
<dbReference type="PROSITE" id="PS50207">
    <property type="entry name" value="CASPASE_P10"/>
    <property type="match status" value="1"/>
</dbReference>
<dbReference type="SMART" id="SM00115">
    <property type="entry name" value="CASc"/>
    <property type="match status" value="1"/>
</dbReference>
<dbReference type="PRINTS" id="PR00376">
    <property type="entry name" value="IL1BCENZYME"/>
</dbReference>
<dbReference type="PANTHER" id="PTHR10454">
    <property type="entry name" value="CASPASE"/>
    <property type="match status" value="1"/>
</dbReference>
<organism evidence="5 6">
    <name type="scientific">Crassostrea virginica</name>
    <name type="common">Eastern oyster</name>
    <dbReference type="NCBI Taxonomy" id="6565"/>
    <lineage>
        <taxon>Eukaryota</taxon>
        <taxon>Metazoa</taxon>
        <taxon>Spiralia</taxon>
        <taxon>Lophotrochozoa</taxon>
        <taxon>Mollusca</taxon>
        <taxon>Bivalvia</taxon>
        <taxon>Autobranchia</taxon>
        <taxon>Pteriomorphia</taxon>
        <taxon>Ostreida</taxon>
        <taxon>Ostreoidea</taxon>
        <taxon>Ostreidae</taxon>
        <taxon>Crassostrea</taxon>
    </lineage>
</organism>
<dbReference type="GeneID" id="111104912"/>
<evidence type="ECO:0000313" key="5">
    <source>
        <dbReference type="Proteomes" id="UP000694844"/>
    </source>
</evidence>
<comment type="similarity">
    <text evidence="1 2">Belongs to the peptidase C14A family.</text>
</comment>
<dbReference type="OrthoDB" id="6114029at2759"/>
<dbReference type="InterPro" id="IPR029030">
    <property type="entry name" value="Caspase-like_dom_sf"/>
</dbReference>
<dbReference type="GO" id="GO:0006508">
    <property type="term" value="P:proteolysis"/>
    <property type="evidence" value="ECO:0007669"/>
    <property type="project" value="InterPro"/>
</dbReference>
<dbReference type="Proteomes" id="UP000694844">
    <property type="component" value="Chromosome 7"/>
</dbReference>
<dbReference type="PROSITE" id="PS50208">
    <property type="entry name" value="CASPASE_P20"/>
    <property type="match status" value="1"/>
</dbReference>
<reference evidence="6" key="1">
    <citation type="submission" date="2025-08" db="UniProtKB">
        <authorList>
            <consortium name="RefSeq"/>
        </authorList>
    </citation>
    <scope>IDENTIFICATION</scope>
    <source>
        <tissue evidence="6">Whole sample</tissue>
    </source>
</reference>
<protein>
    <submittedName>
        <fullName evidence="6">Caspase-8-like</fullName>
    </submittedName>
</protein>
<feature type="domain" description="Caspase family p20" evidence="4">
    <location>
        <begin position="263"/>
        <end position="355"/>
    </location>
</feature>
<gene>
    <name evidence="6" type="primary">LOC111104912</name>
</gene>
<dbReference type="InterPro" id="IPR002138">
    <property type="entry name" value="Pept_C14_p10"/>
</dbReference>
<dbReference type="Gene3D" id="3.40.50.1460">
    <property type="match status" value="1"/>
</dbReference>
<feature type="domain" description="Caspase family p10" evidence="3">
    <location>
        <begin position="398"/>
        <end position="438"/>
    </location>
</feature>
<dbReference type="InterPro" id="IPR015917">
    <property type="entry name" value="Pept_C14A"/>
</dbReference>
<dbReference type="InterPro" id="IPR011600">
    <property type="entry name" value="Pept_C14_caspase"/>
</dbReference>
<proteinExistence type="inferred from homology"/>
<dbReference type="PANTHER" id="PTHR10454:SF210">
    <property type="entry name" value="CASPASE-2"/>
    <property type="match status" value="1"/>
</dbReference>
<dbReference type="KEGG" id="cvn:111104912"/>
<dbReference type="InterPro" id="IPR002398">
    <property type="entry name" value="Pept_C14"/>
</dbReference>
<evidence type="ECO:0000259" key="4">
    <source>
        <dbReference type="PROSITE" id="PS50208"/>
    </source>
</evidence>
<evidence type="ECO:0000256" key="2">
    <source>
        <dbReference type="RuleBase" id="RU003971"/>
    </source>
</evidence>
<evidence type="ECO:0000259" key="3">
    <source>
        <dbReference type="PROSITE" id="PS50207"/>
    </source>
</evidence>
<keyword evidence="5" id="KW-1185">Reference proteome</keyword>
<evidence type="ECO:0000256" key="1">
    <source>
        <dbReference type="ARBA" id="ARBA00010134"/>
    </source>
</evidence>
<accession>A0A8B8AUM6</accession>
<dbReference type="RefSeq" id="XP_022294791.1">
    <property type="nucleotide sequence ID" value="XM_022439083.1"/>
</dbReference>
<dbReference type="GO" id="GO:0004197">
    <property type="term" value="F:cysteine-type endopeptidase activity"/>
    <property type="evidence" value="ECO:0007669"/>
    <property type="project" value="InterPro"/>
</dbReference>